<accession>A0ABS6J243</accession>
<dbReference type="Gene3D" id="1.20.120.160">
    <property type="entry name" value="HPT domain"/>
    <property type="match status" value="1"/>
</dbReference>
<keyword evidence="2" id="KW-1185">Reference proteome</keyword>
<dbReference type="SUPFAM" id="SSF47226">
    <property type="entry name" value="Histidine-containing phosphotransfer domain, HPT domain"/>
    <property type="match status" value="1"/>
</dbReference>
<evidence type="ECO:0000313" key="1">
    <source>
        <dbReference type="EMBL" id="MBU9697502.1"/>
    </source>
</evidence>
<evidence type="ECO:0008006" key="3">
    <source>
        <dbReference type="Google" id="ProtNLM"/>
    </source>
</evidence>
<dbReference type="InterPro" id="IPR036641">
    <property type="entry name" value="HPT_dom_sf"/>
</dbReference>
<dbReference type="Proteomes" id="UP000731907">
    <property type="component" value="Unassembled WGS sequence"/>
</dbReference>
<proteinExistence type="predicted"/>
<gene>
    <name evidence="1" type="ORF">GU927_006540</name>
</gene>
<organism evidence="1 2">
    <name type="scientific">Paragemmobacter amnigenus</name>
    <dbReference type="NCBI Taxonomy" id="2852097"/>
    <lineage>
        <taxon>Bacteria</taxon>
        <taxon>Pseudomonadati</taxon>
        <taxon>Pseudomonadota</taxon>
        <taxon>Alphaproteobacteria</taxon>
        <taxon>Rhodobacterales</taxon>
        <taxon>Paracoccaceae</taxon>
        <taxon>Paragemmobacter</taxon>
    </lineage>
</organism>
<protein>
    <recommendedName>
        <fullName evidence="3">HPt domain-containing protein</fullName>
    </recommendedName>
</protein>
<sequence>MTAPAAIGLLGDGQALRDILALAGPDMAARILAQVVTDLRGVDATLSAALRDKDHSLIRSQTHVLISVAGTIGAAGLHALAVEINTAAHDRAARRIDSLAAPLLADLRGVIALLAARLPDAGAS</sequence>
<dbReference type="EMBL" id="JAAATX020000004">
    <property type="protein sequence ID" value="MBU9697502.1"/>
    <property type="molecule type" value="Genomic_DNA"/>
</dbReference>
<reference evidence="1 2" key="1">
    <citation type="submission" date="2021-06" db="EMBL/GenBank/DDBJ databases">
        <title>Rhodobacteraceae bacterium strain HSP-20.</title>
        <authorList>
            <person name="Chen W.-M."/>
        </authorList>
    </citation>
    <scope>NUCLEOTIDE SEQUENCE [LARGE SCALE GENOMIC DNA]</scope>
    <source>
        <strain evidence="1 2">HSP-20</strain>
    </source>
</reference>
<dbReference type="RefSeq" id="WP_161761550.1">
    <property type="nucleotide sequence ID" value="NZ_JAAATX020000004.1"/>
</dbReference>
<comment type="caution">
    <text evidence="1">The sequence shown here is derived from an EMBL/GenBank/DDBJ whole genome shotgun (WGS) entry which is preliminary data.</text>
</comment>
<evidence type="ECO:0000313" key="2">
    <source>
        <dbReference type="Proteomes" id="UP000731907"/>
    </source>
</evidence>
<name>A0ABS6J243_9RHOB</name>